<evidence type="ECO:0000256" key="2">
    <source>
        <dbReference type="ARBA" id="ARBA00022723"/>
    </source>
</evidence>
<dbReference type="PANTHER" id="PTHR42693">
    <property type="entry name" value="ARYLSULFATASE FAMILY MEMBER"/>
    <property type="match status" value="1"/>
</dbReference>
<organism evidence="6 7">
    <name type="scientific">Roseiconus lacunae</name>
    <dbReference type="NCBI Taxonomy" id="2605694"/>
    <lineage>
        <taxon>Bacteria</taxon>
        <taxon>Pseudomonadati</taxon>
        <taxon>Planctomycetota</taxon>
        <taxon>Planctomycetia</taxon>
        <taxon>Pirellulales</taxon>
        <taxon>Pirellulaceae</taxon>
        <taxon>Roseiconus</taxon>
    </lineage>
</organism>
<evidence type="ECO:0000256" key="1">
    <source>
        <dbReference type="ARBA" id="ARBA00008779"/>
    </source>
</evidence>
<protein>
    <submittedName>
        <fullName evidence="6">Sulfatase-like hydrolase/transferase</fullName>
    </submittedName>
</protein>
<dbReference type="Gene3D" id="3.40.720.10">
    <property type="entry name" value="Alkaline Phosphatase, subunit A"/>
    <property type="match status" value="1"/>
</dbReference>
<dbReference type="Gene3D" id="3.30.1120.10">
    <property type="match status" value="1"/>
</dbReference>
<accession>A0ABT7PMK4</accession>
<feature type="domain" description="Sulfatase N-terminal" evidence="5">
    <location>
        <begin position="43"/>
        <end position="369"/>
    </location>
</feature>
<dbReference type="SUPFAM" id="SSF53649">
    <property type="entry name" value="Alkaline phosphatase-like"/>
    <property type="match status" value="1"/>
</dbReference>
<keyword evidence="2" id="KW-0479">Metal-binding</keyword>
<dbReference type="PANTHER" id="PTHR42693:SF53">
    <property type="entry name" value="ENDO-4-O-SULFATASE"/>
    <property type="match status" value="1"/>
</dbReference>
<dbReference type="InterPro" id="IPR000917">
    <property type="entry name" value="Sulfatase_N"/>
</dbReference>
<comment type="similarity">
    <text evidence="1">Belongs to the sulfatase family.</text>
</comment>
<dbReference type="Pfam" id="PF00884">
    <property type="entry name" value="Sulfatase"/>
    <property type="match status" value="1"/>
</dbReference>
<evidence type="ECO:0000256" key="4">
    <source>
        <dbReference type="ARBA" id="ARBA00022837"/>
    </source>
</evidence>
<comment type="caution">
    <text evidence="6">The sequence shown here is derived from an EMBL/GenBank/DDBJ whole genome shotgun (WGS) entry which is preliminary data.</text>
</comment>
<dbReference type="InterPro" id="IPR050738">
    <property type="entry name" value="Sulfatase"/>
</dbReference>
<keyword evidence="3" id="KW-0378">Hydrolase</keyword>
<dbReference type="PROSITE" id="PS00149">
    <property type="entry name" value="SULFATASE_2"/>
    <property type="match status" value="1"/>
</dbReference>
<dbReference type="Proteomes" id="UP001239462">
    <property type="component" value="Unassembled WGS sequence"/>
</dbReference>
<dbReference type="EMBL" id="JASZZN010000014">
    <property type="protein sequence ID" value="MDM4017509.1"/>
    <property type="molecule type" value="Genomic_DNA"/>
</dbReference>
<keyword evidence="7" id="KW-1185">Reference proteome</keyword>
<evidence type="ECO:0000256" key="3">
    <source>
        <dbReference type="ARBA" id="ARBA00022801"/>
    </source>
</evidence>
<sequence>MTATVIRLVRGPRCVKIFGCLFLVVLLSKLNLCADDRVTAQRPNLIVVMVDDMGYEGISCFGNPYFETPEIDRFAAEGIRLTDFHSSGTVCSPTRAGLLTGRYQQRAGIEAVIHPHSDHPEHRKGLQISEVTFAEKLKATGYVTGLIGKWHQGYPQNSEEYHPDNHGFDHFIGYHSGNIDFVSHIGDHNRHDWWVGREETKMEGYSTHLINDATVNFVRQHAAQRQPFCLYVAHEAIHNPVQVPGDPVRRTESEWNRWDWRKVSPEERIAKYKGMTLPIDDGMGRLRRLLNELDIAENTLLLFFSDNGPAGDFPSGSPNLRGGKGTVYEGGHKVPAFAWWPRRIQAGTHSDECLISLDVMPTLLAVAGVTPEGGRPLDGVDLSPVLFAQQTLPSRKLFWASLSNRGQRSEAMRHGPWKLVVQHPKADPGTFENEHAELYHLGNDPAEEIDVAKREPERTKRMLEELKTWYAETQQSATEQPGGWNR</sequence>
<dbReference type="InterPro" id="IPR024607">
    <property type="entry name" value="Sulfatase_CS"/>
</dbReference>
<name>A0ABT7PMK4_9BACT</name>
<keyword evidence="4" id="KW-0106">Calcium</keyword>
<dbReference type="InterPro" id="IPR017850">
    <property type="entry name" value="Alkaline_phosphatase_core_sf"/>
</dbReference>
<evidence type="ECO:0000313" key="6">
    <source>
        <dbReference type="EMBL" id="MDM4017509.1"/>
    </source>
</evidence>
<evidence type="ECO:0000259" key="5">
    <source>
        <dbReference type="Pfam" id="PF00884"/>
    </source>
</evidence>
<gene>
    <name evidence="6" type="ORF">QTN89_18820</name>
</gene>
<dbReference type="RefSeq" id="WP_289164980.1">
    <property type="nucleotide sequence ID" value="NZ_JASZZN010000014.1"/>
</dbReference>
<proteinExistence type="inferred from homology"/>
<reference evidence="6 7" key="1">
    <citation type="submission" date="2023-06" db="EMBL/GenBank/DDBJ databases">
        <title>Roseiconus lacunae JC819 isolated from Gulf of Mannar region, Tamil Nadu.</title>
        <authorList>
            <person name="Pk S."/>
            <person name="Ch S."/>
            <person name="Ch V.R."/>
        </authorList>
    </citation>
    <scope>NUCLEOTIDE SEQUENCE [LARGE SCALE GENOMIC DNA]</scope>
    <source>
        <strain evidence="6 7">JC819</strain>
    </source>
</reference>
<evidence type="ECO:0000313" key="7">
    <source>
        <dbReference type="Proteomes" id="UP001239462"/>
    </source>
</evidence>